<accession>R7QI03</accession>
<feature type="compositionally biased region" description="Polar residues" evidence="1">
    <location>
        <begin position="165"/>
        <end position="183"/>
    </location>
</feature>
<reference evidence="3" key="1">
    <citation type="journal article" date="2013" name="Proc. Natl. Acad. Sci. U.S.A.">
        <title>Genome structure and metabolic features in the red seaweed Chondrus crispus shed light on evolution of the Archaeplastida.</title>
        <authorList>
            <person name="Collen J."/>
            <person name="Porcel B."/>
            <person name="Carre W."/>
            <person name="Ball S.G."/>
            <person name="Chaparro C."/>
            <person name="Tonon T."/>
            <person name="Barbeyron T."/>
            <person name="Michel G."/>
            <person name="Noel B."/>
            <person name="Valentin K."/>
            <person name="Elias M."/>
            <person name="Artiguenave F."/>
            <person name="Arun A."/>
            <person name="Aury J.M."/>
            <person name="Barbosa-Neto J.F."/>
            <person name="Bothwell J.H."/>
            <person name="Bouget F.Y."/>
            <person name="Brillet L."/>
            <person name="Cabello-Hurtado F."/>
            <person name="Capella-Gutierrez S."/>
            <person name="Charrier B."/>
            <person name="Cladiere L."/>
            <person name="Cock J.M."/>
            <person name="Coelho S.M."/>
            <person name="Colleoni C."/>
            <person name="Czjzek M."/>
            <person name="Da Silva C."/>
            <person name="Delage L."/>
            <person name="Denoeud F."/>
            <person name="Deschamps P."/>
            <person name="Dittami S.M."/>
            <person name="Gabaldon T."/>
            <person name="Gachon C.M."/>
            <person name="Groisillier A."/>
            <person name="Herve C."/>
            <person name="Jabbari K."/>
            <person name="Katinka M."/>
            <person name="Kloareg B."/>
            <person name="Kowalczyk N."/>
            <person name="Labadie K."/>
            <person name="Leblanc C."/>
            <person name="Lopez P.J."/>
            <person name="McLachlan D.H."/>
            <person name="Meslet-Cladiere L."/>
            <person name="Moustafa A."/>
            <person name="Nehr Z."/>
            <person name="Nyvall Collen P."/>
            <person name="Panaud O."/>
            <person name="Partensky F."/>
            <person name="Poulain J."/>
            <person name="Rensing S.A."/>
            <person name="Rousvoal S."/>
            <person name="Samson G."/>
            <person name="Symeonidi A."/>
            <person name="Weissenbach J."/>
            <person name="Zambounis A."/>
            <person name="Wincker P."/>
            <person name="Boyen C."/>
        </authorList>
    </citation>
    <scope>NUCLEOTIDE SEQUENCE [LARGE SCALE GENOMIC DNA]</scope>
    <source>
        <strain evidence="3">cv. Stackhouse</strain>
    </source>
</reference>
<sequence length="212" mass="24013">MEDYTREVSGDSRNLMIDIYSDGTTLSSSGTQSANNMRVRFANLKGRTDVWQEVGIVPTPKFDNIEKRPSDDAVKKEKVQLWHNFTFLVLREALLRSHAGTTVDGVKVFPRLSMNVADQVQERPTCGLKGHDSFCDCTHCTMPSRLKKRKRAFQAPQDESRTESEQQSAPSFLSNNESETSFVNLRAQPHVKISGQPRLLPRPIRDEMSTKL</sequence>
<keyword evidence="3" id="KW-1185">Reference proteome</keyword>
<dbReference type="KEGG" id="ccp:CHC_T00005623001"/>
<evidence type="ECO:0000313" key="3">
    <source>
        <dbReference type="Proteomes" id="UP000012073"/>
    </source>
</evidence>
<dbReference type="Proteomes" id="UP000012073">
    <property type="component" value="Unassembled WGS sequence"/>
</dbReference>
<dbReference type="Gramene" id="CDF37393">
    <property type="protein sequence ID" value="CDF37393"/>
    <property type="gene ID" value="CHC_T00005623001"/>
</dbReference>
<gene>
    <name evidence="2" type="ORF">CHC_T00005623001</name>
</gene>
<dbReference type="RefSeq" id="XP_005717212.1">
    <property type="nucleotide sequence ID" value="XM_005717155.1"/>
</dbReference>
<dbReference type="EMBL" id="HG001835">
    <property type="protein sequence ID" value="CDF37393.1"/>
    <property type="molecule type" value="Genomic_DNA"/>
</dbReference>
<feature type="region of interest" description="Disordered" evidence="1">
    <location>
        <begin position="147"/>
        <end position="212"/>
    </location>
</feature>
<dbReference type="GeneID" id="17324929"/>
<feature type="compositionally biased region" description="Basic and acidic residues" evidence="1">
    <location>
        <begin position="203"/>
        <end position="212"/>
    </location>
</feature>
<evidence type="ECO:0000256" key="1">
    <source>
        <dbReference type="SAM" id="MobiDB-lite"/>
    </source>
</evidence>
<proteinExistence type="predicted"/>
<name>R7QI03_CHOCR</name>
<protein>
    <submittedName>
        <fullName evidence="2">Uncharacterized protein</fullName>
    </submittedName>
</protein>
<evidence type="ECO:0000313" key="2">
    <source>
        <dbReference type="EMBL" id="CDF37393.1"/>
    </source>
</evidence>
<organism evidence="2 3">
    <name type="scientific">Chondrus crispus</name>
    <name type="common">Carrageen Irish moss</name>
    <name type="synonym">Polymorpha crispa</name>
    <dbReference type="NCBI Taxonomy" id="2769"/>
    <lineage>
        <taxon>Eukaryota</taxon>
        <taxon>Rhodophyta</taxon>
        <taxon>Florideophyceae</taxon>
        <taxon>Rhodymeniophycidae</taxon>
        <taxon>Gigartinales</taxon>
        <taxon>Gigartinaceae</taxon>
        <taxon>Chondrus</taxon>
    </lineage>
</organism>
<dbReference type="OrthoDB" id="10587476at2759"/>
<dbReference type="AlphaFoldDB" id="R7QI03"/>